<dbReference type="AlphaFoldDB" id="A0ABD1DS72"/>
<evidence type="ECO:0000313" key="3">
    <source>
        <dbReference type="EMBL" id="KAL1401219.1"/>
    </source>
</evidence>
<feature type="compositionally biased region" description="Basic and acidic residues" evidence="1">
    <location>
        <begin position="71"/>
        <end position="84"/>
    </location>
</feature>
<keyword evidence="2" id="KW-0732">Signal</keyword>
<sequence>MHSKVLVAVILLLQIVLISSSPLWSNHDANWSYEPQIVGYKDQLKQWGLYPRIFRYGTSLTTPKFNGPKRNTKESSTVKKSDWRGRNEEVAGVVRKVQPASLSEWDAQHQAKYERVFRKFKEQRLKRMEQEVAELLWKW</sequence>
<feature type="chain" id="PRO_5044763726" evidence="2">
    <location>
        <begin position="21"/>
        <end position="139"/>
    </location>
</feature>
<feature type="signal peptide" evidence="2">
    <location>
        <begin position="1"/>
        <end position="20"/>
    </location>
</feature>
<gene>
    <name evidence="3" type="ORF">pipiens_006790</name>
</gene>
<organism evidence="3 4">
    <name type="scientific">Culex pipiens pipiens</name>
    <name type="common">Northern house mosquito</name>
    <dbReference type="NCBI Taxonomy" id="38569"/>
    <lineage>
        <taxon>Eukaryota</taxon>
        <taxon>Metazoa</taxon>
        <taxon>Ecdysozoa</taxon>
        <taxon>Arthropoda</taxon>
        <taxon>Hexapoda</taxon>
        <taxon>Insecta</taxon>
        <taxon>Pterygota</taxon>
        <taxon>Neoptera</taxon>
        <taxon>Endopterygota</taxon>
        <taxon>Diptera</taxon>
        <taxon>Nematocera</taxon>
        <taxon>Culicoidea</taxon>
        <taxon>Culicidae</taxon>
        <taxon>Culicinae</taxon>
        <taxon>Culicini</taxon>
        <taxon>Culex</taxon>
        <taxon>Culex</taxon>
    </lineage>
</organism>
<comment type="caution">
    <text evidence="3">The sequence shown here is derived from an EMBL/GenBank/DDBJ whole genome shotgun (WGS) entry which is preliminary data.</text>
</comment>
<dbReference type="Proteomes" id="UP001562425">
    <property type="component" value="Unassembled WGS sequence"/>
</dbReference>
<protein>
    <submittedName>
        <fullName evidence="3">Uncharacterized protein</fullName>
    </submittedName>
</protein>
<dbReference type="EMBL" id="JBEHCU010005002">
    <property type="protein sequence ID" value="KAL1401219.1"/>
    <property type="molecule type" value="Genomic_DNA"/>
</dbReference>
<accession>A0ABD1DS72</accession>
<reference evidence="3 4" key="1">
    <citation type="submission" date="2024-05" db="EMBL/GenBank/DDBJ databases">
        <title>Culex pipiens pipiens assembly and annotation.</title>
        <authorList>
            <person name="Alout H."/>
            <person name="Durand T."/>
        </authorList>
    </citation>
    <scope>NUCLEOTIDE SEQUENCE [LARGE SCALE GENOMIC DNA]</scope>
    <source>
        <strain evidence="3">HA-2024</strain>
        <tissue evidence="3">Whole body</tissue>
    </source>
</reference>
<name>A0ABD1DS72_CULPP</name>
<feature type="region of interest" description="Disordered" evidence="1">
    <location>
        <begin position="64"/>
        <end position="84"/>
    </location>
</feature>
<evidence type="ECO:0000256" key="1">
    <source>
        <dbReference type="SAM" id="MobiDB-lite"/>
    </source>
</evidence>
<keyword evidence="4" id="KW-1185">Reference proteome</keyword>
<evidence type="ECO:0000256" key="2">
    <source>
        <dbReference type="SAM" id="SignalP"/>
    </source>
</evidence>
<proteinExistence type="predicted"/>
<evidence type="ECO:0000313" key="4">
    <source>
        <dbReference type="Proteomes" id="UP001562425"/>
    </source>
</evidence>